<keyword evidence="2" id="KW-1185">Reference proteome</keyword>
<feature type="non-terminal residue" evidence="1">
    <location>
        <position position="69"/>
    </location>
</feature>
<evidence type="ECO:0000313" key="1">
    <source>
        <dbReference type="EMBL" id="GMT33034.1"/>
    </source>
</evidence>
<dbReference type="AlphaFoldDB" id="A0AAV5WLN9"/>
<protein>
    <submittedName>
        <fullName evidence="1">Uncharacterized protein</fullName>
    </submittedName>
</protein>
<gene>
    <name evidence="1" type="ORF">PFISCL1PPCAC_24331</name>
</gene>
<proteinExistence type="predicted"/>
<feature type="non-terminal residue" evidence="1">
    <location>
        <position position="1"/>
    </location>
</feature>
<evidence type="ECO:0000313" key="2">
    <source>
        <dbReference type="Proteomes" id="UP001432322"/>
    </source>
</evidence>
<sequence length="69" mass="7656">HSCDQSNIATRNSWMNCPQPVTLDLEDVPVRNCTIRRTITDRSALFASRDGHLTFPDEAGAATGAQRRI</sequence>
<name>A0AAV5WLN9_9BILA</name>
<accession>A0AAV5WLN9</accession>
<dbReference type="Proteomes" id="UP001432322">
    <property type="component" value="Unassembled WGS sequence"/>
</dbReference>
<comment type="caution">
    <text evidence="1">The sequence shown here is derived from an EMBL/GenBank/DDBJ whole genome shotgun (WGS) entry which is preliminary data.</text>
</comment>
<dbReference type="EMBL" id="BTSY01000006">
    <property type="protein sequence ID" value="GMT33034.1"/>
    <property type="molecule type" value="Genomic_DNA"/>
</dbReference>
<reference evidence="1" key="1">
    <citation type="submission" date="2023-10" db="EMBL/GenBank/DDBJ databases">
        <title>Genome assembly of Pristionchus species.</title>
        <authorList>
            <person name="Yoshida K."/>
            <person name="Sommer R.J."/>
        </authorList>
    </citation>
    <scope>NUCLEOTIDE SEQUENCE</scope>
    <source>
        <strain evidence="1">RS5133</strain>
    </source>
</reference>
<organism evidence="1 2">
    <name type="scientific">Pristionchus fissidentatus</name>
    <dbReference type="NCBI Taxonomy" id="1538716"/>
    <lineage>
        <taxon>Eukaryota</taxon>
        <taxon>Metazoa</taxon>
        <taxon>Ecdysozoa</taxon>
        <taxon>Nematoda</taxon>
        <taxon>Chromadorea</taxon>
        <taxon>Rhabditida</taxon>
        <taxon>Rhabditina</taxon>
        <taxon>Diplogasteromorpha</taxon>
        <taxon>Diplogasteroidea</taxon>
        <taxon>Neodiplogasteridae</taxon>
        <taxon>Pristionchus</taxon>
    </lineage>
</organism>